<dbReference type="AlphaFoldDB" id="A0AAW0FP98"/>
<accession>A0AAW0FP98</accession>
<protein>
    <submittedName>
        <fullName evidence="3">Uncharacterized protein</fullName>
    </submittedName>
</protein>
<comment type="caution">
    <text evidence="3">The sequence shown here is derived from an EMBL/GenBank/DDBJ whole genome shotgun (WGS) entry which is preliminary data.</text>
</comment>
<dbReference type="EMBL" id="JASBNA010000050">
    <property type="protein sequence ID" value="KAK7680412.1"/>
    <property type="molecule type" value="Genomic_DNA"/>
</dbReference>
<evidence type="ECO:0000256" key="1">
    <source>
        <dbReference type="SAM" id="MobiDB-lite"/>
    </source>
</evidence>
<proteinExistence type="predicted"/>
<evidence type="ECO:0000313" key="3">
    <source>
        <dbReference type="EMBL" id="KAK7682858.1"/>
    </source>
</evidence>
<feature type="region of interest" description="Disordered" evidence="1">
    <location>
        <begin position="1"/>
        <end position="27"/>
    </location>
</feature>
<evidence type="ECO:0000313" key="2">
    <source>
        <dbReference type="EMBL" id="KAK7680412.1"/>
    </source>
</evidence>
<sequence length="66" mass="7185">MTPIDLGRRGNRDQNWSNRASEESALERQTCEIGVEAVVAEAGAMSTAQEGTGRSWGWVTTETTNN</sequence>
<keyword evidence="4" id="KW-1185">Reference proteome</keyword>
<dbReference type="EMBL" id="JASBNA010000034">
    <property type="protein sequence ID" value="KAK7682858.1"/>
    <property type="molecule type" value="Genomic_DNA"/>
</dbReference>
<feature type="compositionally biased region" description="Basic and acidic residues" evidence="1">
    <location>
        <begin position="1"/>
        <end position="12"/>
    </location>
</feature>
<feature type="region of interest" description="Disordered" evidence="1">
    <location>
        <begin position="44"/>
        <end position="66"/>
    </location>
</feature>
<feature type="compositionally biased region" description="Polar residues" evidence="1">
    <location>
        <begin position="46"/>
        <end position="66"/>
    </location>
</feature>
<reference evidence="3 4" key="1">
    <citation type="submission" date="2022-09" db="EMBL/GenBank/DDBJ databases">
        <authorList>
            <person name="Palmer J.M."/>
        </authorList>
    </citation>
    <scope>NUCLEOTIDE SEQUENCE [LARGE SCALE GENOMIC DNA]</scope>
    <source>
        <strain evidence="3 4">DSM 7382</strain>
    </source>
</reference>
<name>A0AAW0FP98_9APHY</name>
<evidence type="ECO:0000313" key="4">
    <source>
        <dbReference type="Proteomes" id="UP001385951"/>
    </source>
</evidence>
<gene>
    <name evidence="3" type="ORF">QCA50_014244</name>
    <name evidence="2" type="ORF">QCA50_016652</name>
</gene>
<organism evidence="3 4">
    <name type="scientific">Cerrena zonata</name>
    <dbReference type="NCBI Taxonomy" id="2478898"/>
    <lineage>
        <taxon>Eukaryota</taxon>
        <taxon>Fungi</taxon>
        <taxon>Dikarya</taxon>
        <taxon>Basidiomycota</taxon>
        <taxon>Agaricomycotina</taxon>
        <taxon>Agaricomycetes</taxon>
        <taxon>Polyporales</taxon>
        <taxon>Cerrenaceae</taxon>
        <taxon>Cerrena</taxon>
    </lineage>
</organism>
<dbReference type="Proteomes" id="UP001385951">
    <property type="component" value="Unassembled WGS sequence"/>
</dbReference>